<proteinExistence type="predicted"/>
<dbReference type="KEGG" id="rpy:Y013_21980"/>
<dbReference type="InterPro" id="IPR036188">
    <property type="entry name" value="FAD/NAD-bd_sf"/>
</dbReference>
<organism evidence="2 3">
    <name type="scientific">Rhodococcus pyridinivorans SB3094</name>
    <dbReference type="NCBI Taxonomy" id="1435356"/>
    <lineage>
        <taxon>Bacteria</taxon>
        <taxon>Bacillati</taxon>
        <taxon>Actinomycetota</taxon>
        <taxon>Actinomycetes</taxon>
        <taxon>Mycobacteriales</taxon>
        <taxon>Nocardiaceae</taxon>
        <taxon>Rhodococcus</taxon>
    </lineage>
</organism>
<name>V9XPH8_9NOCA</name>
<dbReference type="EMBL" id="CP006996">
    <property type="protein sequence ID" value="AHD23910.1"/>
    <property type="molecule type" value="Genomic_DNA"/>
</dbReference>
<dbReference type="SUPFAM" id="SSF51905">
    <property type="entry name" value="FAD/NAD(P)-binding domain"/>
    <property type="match status" value="1"/>
</dbReference>
<sequence length="85" mass="9406">MTVHSAPQQIDTVVIGAGQAGLSADYHLARRGRPFLIVDTNRRIGDNWRCHWNSLRLYSPAGYDGLPSMPFPGDPTPLPHQGRAR</sequence>
<feature type="compositionally biased region" description="Pro residues" evidence="1">
    <location>
        <begin position="69"/>
        <end position="78"/>
    </location>
</feature>
<dbReference type="AlphaFoldDB" id="V9XPH8"/>
<evidence type="ECO:0000313" key="3">
    <source>
        <dbReference type="Proteomes" id="UP000018781"/>
    </source>
</evidence>
<dbReference type="Gene3D" id="3.50.50.60">
    <property type="entry name" value="FAD/NAD(P)-binding domain"/>
    <property type="match status" value="1"/>
</dbReference>
<dbReference type="eggNOG" id="COG2072">
    <property type="taxonomic scope" value="Bacteria"/>
</dbReference>
<reference evidence="2 3" key="1">
    <citation type="journal article" date="2014" name="Genome Announc.">
        <title>Complete Genome of Rhodococcus pyridinivorans SB3094, a Methyl-Ethyl-Ketone-Degrading Bacterium Used for Bioaugmentation.</title>
        <authorList>
            <person name="Dueholm M.S."/>
            <person name="Albertsen M."/>
            <person name="D'Imperio S."/>
            <person name="Tale V.P."/>
            <person name="Lewis D."/>
            <person name="Nielsen P.H."/>
            <person name="Nielsen J.L."/>
        </authorList>
    </citation>
    <scope>NUCLEOTIDE SEQUENCE [LARGE SCALE GENOMIC DNA]</scope>
    <source>
        <strain evidence="2 3">SB3094</strain>
    </source>
</reference>
<accession>V9XPH8</accession>
<gene>
    <name evidence="2" type="ORF">Y013_21980</name>
</gene>
<dbReference type="PATRIC" id="fig|1435356.3.peg.4425"/>
<dbReference type="HOGENOM" id="CLU_155048_0_0_11"/>
<dbReference type="Proteomes" id="UP000018781">
    <property type="component" value="Chromosome"/>
</dbReference>
<evidence type="ECO:0000313" key="2">
    <source>
        <dbReference type="EMBL" id="AHD23910.1"/>
    </source>
</evidence>
<protein>
    <recommendedName>
        <fullName evidence="4">FAD-dependent oxidoreductase</fullName>
    </recommendedName>
</protein>
<dbReference type="Pfam" id="PF13450">
    <property type="entry name" value="NAD_binding_8"/>
    <property type="match status" value="1"/>
</dbReference>
<feature type="region of interest" description="Disordered" evidence="1">
    <location>
        <begin position="66"/>
        <end position="85"/>
    </location>
</feature>
<evidence type="ECO:0000256" key="1">
    <source>
        <dbReference type="SAM" id="MobiDB-lite"/>
    </source>
</evidence>
<evidence type="ECO:0008006" key="4">
    <source>
        <dbReference type="Google" id="ProtNLM"/>
    </source>
</evidence>